<dbReference type="EMBL" id="JACU01000002">
    <property type="protein sequence ID" value="KMS60014.1"/>
    <property type="molecule type" value="Genomic_DNA"/>
</dbReference>
<dbReference type="AlphaFoldDB" id="A0A0J7Y7X1"/>
<evidence type="ECO:0000313" key="2">
    <source>
        <dbReference type="EMBL" id="KMS60014.1"/>
    </source>
</evidence>
<feature type="compositionally biased region" description="Basic and acidic residues" evidence="1">
    <location>
        <begin position="27"/>
        <end position="36"/>
    </location>
</feature>
<feature type="region of interest" description="Disordered" evidence="1">
    <location>
        <begin position="1"/>
        <end position="36"/>
    </location>
</feature>
<accession>A0A0J7Y7X1</accession>
<gene>
    <name evidence="2" type="ORF">V474_08095</name>
</gene>
<keyword evidence="3" id="KW-1185">Reference proteome</keyword>
<protein>
    <submittedName>
        <fullName evidence="2">Uncharacterized protein</fullName>
    </submittedName>
</protein>
<name>A0A0J7Y7X1_9SPHN</name>
<dbReference type="Proteomes" id="UP000052268">
    <property type="component" value="Unassembled WGS sequence"/>
</dbReference>
<sequence>MAKAVTDTARTPKLEGGEAIPTAGANKDGHCAKAGREVPPRVIASLTSSVNTGRVRTAIRNR</sequence>
<dbReference type="PATRIC" id="fig|1114963.3.peg.519"/>
<reference evidence="2 3" key="1">
    <citation type="journal article" date="2015" name="G3 (Bethesda)">
        <title>Insights into Ongoing Evolution of the Hexachlorocyclohexane Catabolic Pathway from Comparative Genomics of Ten Sphingomonadaceae Strains.</title>
        <authorList>
            <person name="Pearce S.L."/>
            <person name="Oakeshott J.G."/>
            <person name="Pandey G."/>
        </authorList>
    </citation>
    <scope>NUCLEOTIDE SEQUENCE [LARGE SCALE GENOMIC DNA]</scope>
    <source>
        <strain evidence="2 3">LL02</strain>
    </source>
</reference>
<organism evidence="2 3">
    <name type="scientific">Novosphingobium barchaimii LL02</name>
    <dbReference type="NCBI Taxonomy" id="1114963"/>
    <lineage>
        <taxon>Bacteria</taxon>
        <taxon>Pseudomonadati</taxon>
        <taxon>Pseudomonadota</taxon>
        <taxon>Alphaproteobacteria</taxon>
        <taxon>Sphingomonadales</taxon>
        <taxon>Sphingomonadaceae</taxon>
        <taxon>Novosphingobium</taxon>
    </lineage>
</organism>
<proteinExistence type="predicted"/>
<comment type="caution">
    <text evidence="2">The sequence shown here is derived from an EMBL/GenBank/DDBJ whole genome shotgun (WGS) entry which is preliminary data.</text>
</comment>
<evidence type="ECO:0000256" key="1">
    <source>
        <dbReference type="SAM" id="MobiDB-lite"/>
    </source>
</evidence>
<evidence type="ECO:0000313" key="3">
    <source>
        <dbReference type="Proteomes" id="UP000052268"/>
    </source>
</evidence>